<dbReference type="Gene3D" id="1.10.3870.10">
    <property type="entry name" value="AF1437-like domain superfamily"/>
    <property type="match status" value="1"/>
</dbReference>
<dbReference type="AlphaFoldDB" id="A0A2H5X8Q3"/>
<evidence type="ECO:0000256" key="6">
    <source>
        <dbReference type="ARBA" id="ARBA00022801"/>
    </source>
</evidence>
<dbReference type="GO" id="GO:0000287">
    <property type="term" value="F:magnesium ion binding"/>
    <property type="evidence" value="ECO:0007669"/>
    <property type="project" value="TreeGrafter"/>
</dbReference>
<evidence type="ECO:0000256" key="5">
    <source>
        <dbReference type="ARBA" id="ARBA00022723"/>
    </source>
</evidence>
<protein>
    <recommendedName>
        <fullName evidence="3">phosphoserine phosphatase</fullName>
        <ecNumber evidence="3">3.1.3.3</ecNumber>
    </recommendedName>
</protein>
<comment type="pathway">
    <text evidence="2">Amino-acid biosynthesis; L-serine biosynthesis; L-serine from 3-phospho-D-glycerate: step 3/3.</text>
</comment>
<name>A0A2H5X8Q3_9BACT</name>
<keyword evidence="4" id="KW-0028">Amino-acid biosynthesis</keyword>
<evidence type="ECO:0000256" key="3">
    <source>
        <dbReference type="ARBA" id="ARBA00012640"/>
    </source>
</evidence>
<evidence type="ECO:0000256" key="8">
    <source>
        <dbReference type="ARBA" id="ARBA00023299"/>
    </source>
</evidence>
<comment type="caution">
    <text evidence="11">The sequence shown here is derived from an EMBL/GenBank/DDBJ whole genome shotgun (WGS) entry which is preliminary data.</text>
</comment>
<keyword evidence="8" id="KW-0718">Serine biosynthesis</keyword>
<evidence type="ECO:0000256" key="2">
    <source>
        <dbReference type="ARBA" id="ARBA00005135"/>
    </source>
</evidence>
<comment type="cofactor">
    <cofactor evidence="1">
        <name>Mg(2+)</name>
        <dbReference type="ChEBI" id="CHEBI:18420"/>
    </cofactor>
</comment>
<dbReference type="SUPFAM" id="SSF56784">
    <property type="entry name" value="HAD-like"/>
    <property type="match status" value="1"/>
</dbReference>
<gene>
    <name evidence="11" type="ORF">HRbin17_00060</name>
</gene>
<dbReference type="Proteomes" id="UP000236173">
    <property type="component" value="Unassembled WGS sequence"/>
</dbReference>
<evidence type="ECO:0000256" key="7">
    <source>
        <dbReference type="ARBA" id="ARBA00022842"/>
    </source>
</evidence>
<evidence type="ECO:0000256" key="1">
    <source>
        <dbReference type="ARBA" id="ARBA00001946"/>
    </source>
</evidence>
<keyword evidence="6" id="KW-0378">Hydrolase</keyword>
<dbReference type="PANTHER" id="PTHR43344:SF2">
    <property type="entry name" value="PHOSPHOSERINE PHOSPHATASE"/>
    <property type="match status" value="1"/>
</dbReference>
<dbReference type="EMBL" id="BEHT01000001">
    <property type="protein sequence ID" value="GBC97573.1"/>
    <property type="molecule type" value="Genomic_DNA"/>
</dbReference>
<dbReference type="GO" id="GO:0006564">
    <property type="term" value="P:L-serine biosynthetic process"/>
    <property type="evidence" value="ECO:0007669"/>
    <property type="project" value="UniProtKB-KW"/>
</dbReference>
<comment type="catalytic activity">
    <reaction evidence="10">
        <text>O-phospho-D-serine + H2O = D-serine + phosphate</text>
        <dbReference type="Rhea" id="RHEA:24873"/>
        <dbReference type="ChEBI" id="CHEBI:15377"/>
        <dbReference type="ChEBI" id="CHEBI:35247"/>
        <dbReference type="ChEBI" id="CHEBI:43474"/>
        <dbReference type="ChEBI" id="CHEBI:58680"/>
        <dbReference type="EC" id="3.1.3.3"/>
    </reaction>
</comment>
<dbReference type="InterPro" id="IPR050582">
    <property type="entry name" value="HAD-like_SerB"/>
</dbReference>
<evidence type="ECO:0000313" key="12">
    <source>
        <dbReference type="Proteomes" id="UP000236173"/>
    </source>
</evidence>
<organism evidence="11 12">
    <name type="scientific">Candidatus Fervidibacter japonicus</name>
    <dbReference type="NCBI Taxonomy" id="2035412"/>
    <lineage>
        <taxon>Bacteria</taxon>
        <taxon>Candidatus Fervidibacterota</taxon>
        <taxon>Candidatus Fervidibacter</taxon>
    </lineage>
</organism>
<dbReference type="Gene3D" id="3.40.50.1000">
    <property type="entry name" value="HAD superfamily/HAD-like"/>
    <property type="match status" value="1"/>
</dbReference>
<accession>A0A2H5X8Q3</accession>
<dbReference type="GO" id="GO:0036424">
    <property type="term" value="F:L-phosphoserine phosphatase activity"/>
    <property type="evidence" value="ECO:0007669"/>
    <property type="project" value="TreeGrafter"/>
</dbReference>
<dbReference type="InterPro" id="IPR023214">
    <property type="entry name" value="HAD_sf"/>
</dbReference>
<dbReference type="EC" id="3.1.3.3" evidence="3"/>
<proteinExistence type="predicted"/>
<dbReference type="PANTHER" id="PTHR43344">
    <property type="entry name" value="PHOSPHOSERINE PHOSPHATASE"/>
    <property type="match status" value="1"/>
</dbReference>
<reference evidence="12" key="1">
    <citation type="submission" date="2017-09" db="EMBL/GenBank/DDBJ databases">
        <title>Metaegenomics of thermophilic ammonia-oxidizing enrichment culture.</title>
        <authorList>
            <person name="Kato S."/>
            <person name="Suzuki K."/>
        </authorList>
    </citation>
    <scope>NUCLEOTIDE SEQUENCE [LARGE SCALE GENOMIC DNA]</scope>
</reference>
<sequence length="323" mass="35898">MLVAFDLEGPLSPQDNAYEVMSLIPDGRRLFERLSRYDDLLVLSGRPDYEAGDTLKLIVPFLLAHGINENHIRQVSERAALTEGAVECVQAIWAHGWQPCIISTSYAPHALSVARRVGVPPDLVAATPVDFAAWEGAMTDDAYSFILSWQRRILECPADDDDGLKRLCDEFFWQHLVKFPIGVVLELKVVGGRRKTEALQRFAQQAGVPLSQCVAIGDSITDAHLLRTVRESGGLAVVFNGNEYALPYGNVGIAATDLRAILPVLIAFAQEGRDGVQQWLQRRVSQDDGQAYYHWLDGDEWQNALPVHRRCRQQVRGQAAKLG</sequence>
<evidence type="ECO:0000256" key="10">
    <source>
        <dbReference type="ARBA" id="ARBA00048523"/>
    </source>
</evidence>
<comment type="catalytic activity">
    <reaction evidence="9">
        <text>O-phospho-L-serine + H2O = L-serine + phosphate</text>
        <dbReference type="Rhea" id="RHEA:21208"/>
        <dbReference type="ChEBI" id="CHEBI:15377"/>
        <dbReference type="ChEBI" id="CHEBI:33384"/>
        <dbReference type="ChEBI" id="CHEBI:43474"/>
        <dbReference type="ChEBI" id="CHEBI:57524"/>
        <dbReference type="EC" id="3.1.3.3"/>
    </reaction>
</comment>
<dbReference type="InterPro" id="IPR036412">
    <property type="entry name" value="HAD-like_sf"/>
</dbReference>
<keyword evidence="7" id="KW-0460">Magnesium</keyword>
<dbReference type="GO" id="GO:0005737">
    <property type="term" value="C:cytoplasm"/>
    <property type="evidence" value="ECO:0007669"/>
    <property type="project" value="TreeGrafter"/>
</dbReference>
<evidence type="ECO:0000313" key="11">
    <source>
        <dbReference type="EMBL" id="GBC97573.1"/>
    </source>
</evidence>
<evidence type="ECO:0000256" key="9">
    <source>
        <dbReference type="ARBA" id="ARBA00048138"/>
    </source>
</evidence>
<keyword evidence="5" id="KW-0479">Metal-binding</keyword>
<evidence type="ECO:0000256" key="4">
    <source>
        <dbReference type="ARBA" id="ARBA00022605"/>
    </source>
</evidence>